<name>A0AC11E4A5_SHEEP</name>
<gene>
    <name evidence="1" type="primary">FAM53B</name>
</gene>
<evidence type="ECO:0000313" key="1">
    <source>
        <dbReference type="Ensembl" id="ENSOARP00020054097.1"/>
    </source>
</evidence>
<dbReference type="Ensembl" id="ENSOART00020055254.1">
    <property type="protein sequence ID" value="ENSOARP00020054097.1"/>
    <property type="gene ID" value="ENSOARG00020023134.2"/>
</dbReference>
<proteinExistence type="predicted"/>
<organism evidence="1">
    <name type="scientific">Ovis aries</name>
    <name type="common">Sheep</name>
    <dbReference type="NCBI Taxonomy" id="9940"/>
    <lineage>
        <taxon>Eukaryota</taxon>
        <taxon>Metazoa</taxon>
        <taxon>Chordata</taxon>
        <taxon>Craniata</taxon>
        <taxon>Vertebrata</taxon>
        <taxon>Euteleostomi</taxon>
        <taxon>Mammalia</taxon>
        <taxon>Eutheria</taxon>
        <taxon>Laurasiatheria</taxon>
        <taxon>Artiodactyla</taxon>
        <taxon>Ruminantia</taxon>
        <taxon>Pecora</taxon>
        <taxon>Bovidae</taxon>
        <taxon>Caprinae</taxon>
        <taxon>Ovis</taxon>
    </lineage>
</organism>
<protein>
    <submittedName>
        <fullName evidence="1">Family with sequence similarity 53 member B</fullName>
    </submittedName>
</protein>
<accession>A0AC11E4A5</accession>
<reference evidence="1" key="2">
    <citation type="submission" date="2025-08" db="UniProtKB">
        <authorList>
            <consortium name="Ensembl"/>
        </authorList>
    </citation>
    <scope>IDENTIFICATION</scope>
</reference>
<reference evidence="1" key="3">
    <citation type="submission" date="2025-09" db="UniProtKB">
        <authorList>
            <consortium name="Ensembl"/>
        </authorList>
    </citation>
    <scope>IDENTIFICATION</scope>
</reference>
<sequence>MVMILSQSLDKQGADPVACRTFNPEPHTPKKMSQGPTLFSCGIMELSDLQQSQLPEHGDRGPERPQPLRRAHWHHQVLGRPVLGPQHRGQDARRDPGPRASALLPG</sequence>
<reference evidence="1" key="1">
    <citation type="submission" date="2020-11" db="EMBL/GenBank/DDBJ databases">
        <authorList>
            <person name="Davenport K.M."/>
            <person name="Bickhart D.M."/>
            <person name="Smith T.P.L."/>
            <person name="Murdoch B.M."/>
            <person name="Rosen B.D."/>
        </authorList>
    </citation>
    <scope>NUCLEOTIDE SEQUENCE [LARGE SCALE GENOMIC DNA]</scope>
    <source>
        <strain evidence="1">OAR_USU_Benz2616</strain>
    </source>
</reference>